<proteinExistence type="predicted"/>
<dbReference type="Proteomes" id="UP000012073">
    <property type="component" value="Unassembled WGS sequence"/>
</dbReference>
<dbReference type="PANTHER" id="PTHR31527:SF0">
    <property type="entry name" value="RE64534P"/>
    <property type="match status" value="1"/>
</dbReference>
<sequence>MGAKHVGRNGRTFKLHAPVPCYDVPASTLAAVPDSLLTSFNLLPLSARETLRKITIPARDGRAWHVPAGAFCRLEVSHGPQVADVNIWNTHNPRERLYTSKTRLIHSSHLSVGDSLWSGMPYLRPLATIVSDSVQYGIDEDNAGVHDVIGSRCDPYTNAAMTGANANHCCHSNLVRAVLPFGLTEHDVHDVFNVFMCTGFMRSTGQYFAKPSPVVKGDYLEFFAHMDLLVATSTCPQGDVSIPCGSDRAPTCYPLGATVFRLPGLDLKHYTPPKVSSYQGVHGLASAVEQPDADSS</sequence>
<dbReference type="Pfam" id="PF09347">
    <property type="entry name" value="DUF1989"/>
    <property type="match status" value="1"/>
</dbReference>
<evidence type="ECO:0000313" key="2">
    <source>
        <dbReference type="EMBL" id="CDF32623.1"/>
    </source>
</evidence>
<reference evidence="3" key="1">
    <citation type="journal article" date="2013" name="Proc. Natl. Acad. Sci. U.S.A.">
        <title>Genome structure and metabolic features in the red seaweed Chondrus crispus shed light on evolution of the Archaeplastida.</title>
        <authorList>
            <person name="Collen J."/>
            <person name="Porcel B."/>
            <person name="Carre W."/>
            <person name="Ball S.G."/>
            <person name="Chaparro C."/>
            <person name="Tonon T."/>
            <person name="Barbeyron T."/>
            <person name="Michel G."/>
            <person name="Noel B."/>
            <person name="Valentin K."/>
            <person name="Elias M."/>
            <person name="Artiguenave F."/>
            <person name="Arun A."/>
            <person name="Aury J.M."/>
            <person name="Barbosa-Neto J.F."/>
            <person name="Bothwell J.H."/>
            <person name="Bouget F.Y."/>
            <person name="Brillet L."/>
            <person name="Cabello-Hurtado F."/>
            <person name="Capella-Gutierrez S."/>
            <person name="Charrier B."/>
            <person name="Cladiere L."/>
            <person name="Cock J.M."/>
            <person name="Coelho S.M."/>
            <person name="Colleoni C."/>
            <person name="Czjzek M."/>
            <person name="Da Silva C."/>
            <person name="Delage L."/>
            <person name="Denoeud F."/>
            <person name="Deschamps P."/>
            <person name="Dittami S.M."/>
            <person name="Gabaldon T."/>
            <person name="Gachon C.M."/>
            <person name="Groisillier A."/>
            <person name="Herve C."/>
            <person name="Jabbari K."/>
            <person name="Katinka M."/>
            <person name="Kloareg B."/>
            <person name="Kowalczyk N."/>
            <person name="Labadie K."/>
            <person name="Leblanc C."/>
            <person name="Lopez P.J."/>
            <person name="McLachlan D.H."/>
            <person name="Meslet-Cladiere L."/>
            <person name="Moustafa A."/>
            <person name="Nehr Z."/>
            <person name="Nyvall Collen P."/>
            <person name="Panaud O."/>
            <person name="Partensky F."/>
            <person name="Poulain J."/>
            <person name="Rensing S.A."/>
            <person name="Rousvoal S."/>
            <person name="Samson G."/>
            <person name="Symeonidi A."/>
            <person name="Weissenbach J."/>
            <person name="Zambounis A."/>
            <person name="Wincker P."/>
            <person name="Boyen C."/>
        </authorList>
    </citation>
    <scope>NUCLEOTIDE SEQUENCE [LARGE SCALE GENOMIC DNA]</scope>
    <source>
        <strain evidence="3">cv. Stackhouse</strain>
    </source>
</reference>
<name>R7Q430_CHOCR</name>
<dbReference type="STRING" id="2769.R7Q430"/>
<keyword evidence="3" id="KW-1185">Reference proteome</keyword>
<evidence type="ECO:0000313" key="3">
    <source>
        <dbReference type="Proteomes" id="UP000012073"/>
    </source>
</evidence>
<dbReference type="EMBL" id="HG001524">
    <property type="protein sequence ID" value="CDF32623.1"/>
    <property type="molecule type" value="Genomic_DNA"/>
</dbReference>
<dbReference type="AlphaFoldDB" id="R7Q430"/>
<evidence type="ECO:0000259" key="1">
    <source>
        <dbReference type="Pfam" id="PF09347"/>
    </source>
</evidence>
<accession>R7Q430</accession>
<feature type="domain" description="DUF1989" evidence="1">
    <location>
        <begin position="55"/>
        <end position="229"/>
    </location>
</feature>
<dbReference type="RefSeq" id="XP_005712394.1">
    <property type="nucleotide sequence ID" value="XM_005712337.1"/>
</dbReference>
<dbReference type="OrthoDB" id="504708at2759"/>
<dbReference type="KEGG" id="ccp:CHC_T00008232001"/>
<dbReference type="GeneID" id="17320108"/>
<dbReference type="OMA" id="FMKASPV"/>
<dbReference type="PANTHER" id="PTHR31527">
    <property type="entry name" value="RE64534P"/>
    <property type="match status" value="1"/>
</dbReference>
<dbReference type="PhylomeDB" id="R7Q430"/>
<protein>
    <recommendedName>
        <fullName evidence="1">DUF1989 domain-containing protein</fullName>
    </recommendedName>
</protein>
<dbReference type="Gramene" id="CDF32623">
    <property type="protein sequence ID" value="CDF32623"/>
    <property type="gene ID" value="CHC_T00008232001"/>
</dbReference>
<organism evidence="2 3">
    <name type="scientific">Chondrus crispus</name>
    <name type="common">Carrageen Irish moss</name>
    <name type="synonym">Polymorpha crispa</name>
    <dbReference type="NCBI Taxonomy" id="2769"/>
    <lineage>
        <taxon>Eukaryota</taxon>
        <taxon>Rhodophyta</taxon>
        <taxon>Florideophyceae</taxon>
        <taxon>Rhodymeniophycidae</taxon>
        <taxon>Gigartinales</taxon>
        <taxon>Gigartinaceae</taxon>
        <taxon>Chondrus</taxon>
    </lineage>
</organism>
<dbReference type="InterPro" id="IPR018959">
    <property type="entry name" value="DUF1989"/>
</dbReference>
<gene>
    <name evidence="2" type="ORF">CHC_T00008232001</name>
</gene>